<feature type="domain" description="Tyrosine-protein phosphatase" evidence="4">
    <location>
        <begin position="544"/>
        <end position="924"/>
    </location>
</feature>
<evidence type="ECO:0000256" key="3">
    <source>
        <dbReference type="SAM" id="MobiDB-lite"/>
    </source>
</evidence>
<dbReference type="Gene3D" id="3.90.190.10">
    <property type="entry name" value="Protein tyrosine phosphatase superfamily"/>
    <property type="match status" value="1"/>
</dbReference>
<evidence type="ECO:0000256" key="1">
    <source>
        <dbReference type="ARBA" id="ARBA00009649"/>
    </source>
</evidence>
<dbReference type="InterPro" id="IPR001763">
    <property type="entry name" value="Rhodanese-like_dom"/>
</dbReference>
<name>A0A0G2I867_9EURO</name>
<dbReference type="Pfam" id="PF00581">
    <property type="entry name" value="Rhodanese"/>
    <property type="match status" value="1"/>
</dbReference>
<sequence>MPATTVALPSPQTWSPNISATAVSTTPLGMPPRTPASVGQMTAPMLGSGATLSPRILRDSCNSYFGIVDFTSTNPPSSTPGIHARKAWNFPSGSPNGAKHGNRHSSEYNVEFEAFRKQTESAGFIAGHRISSSFEKQTQTLRDRDRRAEERREMQSPASPHIVDTSWAVSRYDDKATTYMSIDPHPSAASMGEIKLPSTFVKPMNPSIVPSPASTIPHLMTLLPLGSEGGNGRPSRITLPPHPSRHSLAVNRARPLQRSETSPASVDQSNVQFIAPCLCAELFKSSSDTTLLLDVRPYPQFTQARIKGALNLCIPTTLLKRPSFNLKKLEDTFAGDEEKKRFARWQQCTRIIVYDSSTTQLKDASTLINVLKKFTNEGWKGEPSIVRGGFTQFSAEFPDQIESNQSNEPANFSAGQPRSISLVLPNKPGIAGGCCIPKSNTTAHPFFSNIRQNMDLIDGVGQIPIKLPPSMSAKTRQMLPQWLAQAADVQDKGKRVSEKFLQIERAEQNRMQEALTGCVSYGSPGSGGSPKKNFRIAGLEKGSKNRYNNIYPYDHSRVRLQGVPTGSCDYVNASFIQSSHSNKRYIATQAPIPATFNDFWRVVWEQDIRVIVMLTAESEGPQLKCHPYWKAADYGPLNVKPFAERRIPLSSSSSPSPSSSSSSPSNPQQQQQQQQQQRRPSGQRRATNPLTQFEKFDAQKDTTQSATPEDDTPHATVRHLTLSHSAYPFQPIREITQLQYSHWPDFGAPADPAHLVRLIEEVNKIAHAANGRAVGAVGGSSSSCGRATEATTTTATFLDPEAEGQRRILVHCSAGCGRTGTYCTVDSVVDMLKRKRRGALGVGLGLGLADRRKRMEGGSSNGGNGAGAGAGAGNAGGLSGDDDWLRRDDIDLIAATVEDFRLQRLSMVQSLKQFVLCYESVLEWIALHEAELGSGSGVDRGFRRSYHE</sequence>
<feature type="compositionally biased region" description="Low complexity" evidence="3">
    <location>
        <begin position="650"/>
        <end position="685"/>
    </location>
</feature>
<dbReference type="InterPro" id="IPR000242">
    <property type="entry name" value="PTP_cat"/>
</dbReference>
<dbReference type="PANTHER" id="PTHR19134">
    <property type="entry name" value="RECEPTOR-TYPE TYROSINE-PROTEIN PHOSPHATASE"/>
    <property type="match status" value="1"/>
</dbReference>
<comment type="caution">
    <text evidence="7">The sequence shown here is derived from an EMBL/GenBank/DDBJ whole genome shotgun (WGS) entry which is preliminary data.</text>
</comment>
<dbReference type="CDD" id="cd01446">
    <property type="entry name" value="DSP_MapKP"/>
    <property type="match status" value="1"/>
</dbReference>
<organism evidence="7 8">
    <name type="scientific">[Emmonsia] crescens</name>
    <dbReference type="NCBI Taxonomy" id="73230"/>
    <lineage>
        <taxon>Eukaryota</taxon>
        <taxon>Fungi</taxon>
        <taxon>Dikarya</taxon>
        <taxon>Ascomycota</taxon>
        <taxon>Pezizomycotina</taxon>
        <taxon>Eurotiomycetes</taxon>
        <taxon>Eurotiomycetidae</taxon>
        <taxon>Onygenales</taxon>
        <taxon>Ajellomycetaceae</taxon>
        <taxon>Emergomyces</taxon>
    </lineage>
</organism>
<feature type="domain" description="Rhodanese" evidence="6">
    <location>
        <begin position="286"/>
        <end position="402"/>
    </location>
</feature>
<reference evidence="8" key="1">
    <citation type="journal article" date="2015" name="PLoS Genet.">
        <title>The dynamic genome and transcriptome of the human fungal pathogen Blastomyces and close relative Emmonsia.</title>
        <authorList>
            <person name="Munoz J.F."/>
            <person name="Gauthier G.M."/>
            <person name="Desjardins C.A."/>
            <person name="Gallo J.E."/>
            <person name="Holder J."/>
            <person name="Sullivan T.D."/>
            <person name="Marty A.J."/>
            <person name="Carmen J.C."/>
            <person name="Chen Z."/>
            <person name="Ding L."/>
            <person name="Gujja S."/>
            <person name="Magrini V."/>
            <person name="Misas E."/>
            <person name="Mitreva M."/>
            <person name="Priest M."/>
            <person name="Saif S."/>
            <person name="Whiston E.A."/>
            <person name="Young S."/>
            <person name="Zeng Q."/>
            <person name="Goldman W.E."/>
            <person name="Mardis E.R."/>
            <person name="Taylor J.W."/>
            <person name="McEwen J.G."/>
            <person name="Clay O.K."/>
            <person name="Klein B.S."/>
            <person name="Cuomo C.A."/>
        </authorList>
    </citation>
    <scope>NUCLEOTIDE SEQUENCE [LARGE SCALE GENOMIC DNA]</scope>
    <source>
        <strain evidence="8">UAMH 3008</strain>
    </source>
</reference>
<dbReference type="PROSITE" id="PS50206">
    <property type="entry name" value="RHODANESE_3"/>
    <property type="match status" value="1"/>
</dbReference>
<dbReference type="EMBL" id="LCZI01000418">
    <property type="protein sequence ID" value="KKZ66718.1"/>
    <property type="molecule type" value="Genomic_DNA"/>
</dbReference>
<dbReference type="Pfam" id="PF00102">
    <property type="entry name" value="Y_phosphatase"/>
    <property type="match status" value="2"/>
</dbReference>
<dbReference type="PROSITE" id="PS50055">
    <property type="entry name" value="TYR_PHOSPHATASE_PTP"/>
    <property type="match status" value="1"/>
</dbReference>
<dbReference type="PROSITE" id="PS00383">
    <property type="entry name" value="TYR_PHOSPHATASE_1"/>
    <property type="match status" value="1"/>
</dbReference>
<dbReference type="SMART" id="SM00450">
    <property type="entry name" value="RHOD"/>
    <property type="match status" value="1"/>
</dbReference>
<evidence type="ECO:0000259" key="4">
    <source>
        <dbReference type="PROSITE" id="PS50055"/>
    </source>
</evidence>
<evidence type="ECO:0000313" key="8">
    <source>
        <dbReference type="Proteomes" id="UP000034164"/>
    </source>
</evidence>
<evidence type="ECO:0000259" key="6">
    <source>
        <dbReference type="PROSITE" id="PS50206"/>
    </source>
</evidence>
<feature type="compositionally biased region" description="Basic and acidic residues" evidence="3">
    <location>
        <begin position="141"/>
        <end position="154"/>
    </location>
</feature>
<dbReference type="VEuPathDB" id="FungiDB:EMCG_07607"/>
<dbReference type="AlphaFoldDB" id="A0A0G2I867"/>
<feature type="region of interest" description="Disordered" evidence="3">
    <location>
        <begin position="647"/>
        <end position="715"/>
    </location>
</feature>
<dbReference type="GO" id="GO:0004725">
    <property type="term" value="F:protein tyrosine phosphatase activity"/>
    <property type="evidence" value="ECO:0007669"/>
    <property type="project" value="UniProtKB-EC"/>
</dbReference>
<dbReference type="PROSITE" id="PS50056">
    <property type="entry name" value="TYR_PHOSPHATASE_2"/>
    <property type="match status" value="1"/>
</dbReference>
<dbReference type="SUPFAM" id="SSF52821">
    <property type="entry name" value="Rhodanese/Cell cycle control phosphatase"/>
    <property type="match status" value="1"/>
</dbReference>
<dbReference type="InterPro" id="IPR036873">
    <property type="entry name" value="Rhodanese-like_dom_sf"/>
</dbReference>
<comment type="similarity">
    <text evidence="1">Belongs to the protein-tyrosine phosphatase family. Non-receptor class subfamily.</text>
</comment>
<gene>
    <name evidence="7" type="ORF">EMCG_07607</name>
</gene>
<dbReference type="InterPro" id="IPR016130">
    <property type="entry name" value="Tyr_Pase_AS"/>
</dbReference>
<dbReference type="SUPFAM" id="SSF52799">
    <property type="entry name" value="(Phosphotyrosine protein) phosphatases II"/>
    <property type="match status" value="1"/>
</dbReference>
<proteinExistence type="inferred from homology"/>
<dbReference type="SMART" id="SM00194">
    <property type="entry name" value="PTPc"/>
    <property type="match status" value="1"/>
</dbReference>
<dbReference type="SMART" id="SM00404">
    <property type="entry name" value="PTPc_motif"/>
    <property type="match status" value="1"/>
</dbReference>
<dbReference type="InterPro" id="IPR029021">
    <property type="entry name" value="Prot-tyrosine_phosphatase-like"/>
</dbReference>
<dbReference type="FunFam" id="3.40.250.10:FF:000051">
    <property type="entry name" value="Protein tyrosine phosphatase (Pyp1), putative"/>
    <property type="match status" value="1"/>
</dbReference>
<protein>
    <recommendedName>
        <fullName evidence="2">protein-tyrosine-phosphatase</fullName>
        <ecNumber evidence="2">3.1.3.48</ecNumber>
    </recommendedName>
</protein>
<feature type="region of interest" description="Disordered" evidence="3">
    <location>
        <begin position="134"/>
        <end position="159"/>
    </location>
</feature>
<dbReference type="PRINTS" id="PR00700">
    <property type="entry name" value="PRTYPHPHTASE"/>
</dbReference>
<evidence type="ECO:0000259" key="5">
    <source>
        <dbReference type="PROSITE" id="PS50056"/>
    </source>
</evidence>
<dbReference type="Proteomes" id="UP000034164">
    <property type="component" value="Unassembled WGS sequence"/>
</dbReference>
<dbReference type="PANTHER" id="PTHR19134:SF561">
    <property type="entry name" value="PROTEIN TYROSINE PHOSPHATASE 36E, ISOFORM A"/>
    <property type="match status" value="1"/>
</dbReference>
<dbReference type="InterPro" id="IPR003595">
    <property type="entry name" value="Tyr_Pase_cat"/>
</dbReference>
<evidence type="ECO:0000313" key="7">
    <source>
        <dbReference type="EMBL" id="KKZ66718.1"/>
    </source>
</evidence>
<feature type="domain" description="Tyrosine specific protein phosphatases" evidence="5">
    <location>
        <begin position="788"/>
        <end position="915"/>
    </location>
</feature>
<dbReference type="InterPro" id="IPR050348">
    <property type="entry name" value="Protein-Tyr_Phosphatase"/>
</dbReference>
<accession>A0A0G2I867</accession>
<evidence type="ECO:0000256" key="2">
    <source>
        <dbReference type="ARBA" id="ARBA00013064"/>
    </source>
</evidence>
<dbReference type="EC" id="3.1.3.48" evidence="2"/>
<dbReference type="OrthoDB" id="6058203at2759"/>
<dbReference type="Gene3D" id="3.40.250.10">
    <property type="entry name" value="Rhodanese-like domain"/>
    <property type="match status" value="1"/>
</dbReference>
<dbReference type="InterPro" id="IPR000387">
    <property type="entry name" value="Tyr_Pase_dom"/>
</dbReference>